<evidence type="ECO:0000313" key="1">
    <source>
        <dbReference type="EMBL" id="MDB6258193.1"/>
    </source>
</evidence>
<dbReference type="AlphaFoldDB" id="A0A9X3W518"/>
<gene>
    <name evidence="1" type="ORF">ODU72_05830</name>
</gene>
<keyword evidence="1" id="KW-0808">Transferase</keyword>
<protein>
    <submittedName>
        <fullName evidence="1">DNA methyltransferase</fullName>
    </submittedName>
</protein>
<evidence type="ECO:0000313" key="2">
    <source>
        <dbReference type="Proteomes" id="UP001141981"/>
    </source>
</evidence>
<sequence length="225" mass="25473">MSEKIIKSAERVKNIGEVFTPKKTVDFMLNQPEIKAKVNSLTATFLEPSAGEGAFLVELLRRKLSFATRQSKDINEMQNNFLLALSTLYGIEIMEDNVEMLVMNMANTFRDVYFKTFKSKEQSQKVLKSANVIISANMAQGDTLKRVTATGDPIIFSEWKPVGKNKVQRTEYTFDAIVEGDGPVGSVCNKAEQLSLFDEPDENDEPKPKKYLPVKWEDVYKQLTN</sequence>
<dbReference type="PRINTS" id="PR00507">
    <property type="entry name" value="N12N6MTFRASE"/>
</dbReference>
<organism evidence="1 2">
    <name type="scientific">Lactobacillus amylovorus</name>
    <dbReference type="NCBI Taxonomy" id="1604"/>
    <lineage>
        <taxon>Bacteria</taxon>
        <taxon>Bacillati</taxon>
        <taxon>Bacillota</taxon>
        <taxon>Bacilli</taxon>
        <taxon>Lactobacillales</taxon>
        <taxon>Lactobacillaceae</taxon>
        <taxon>Lactobacillus</taxon>
    </lineage>
</organism>
<accession>A0A9X3W518</accession>
<comment type="caution">
    <text evidence="1">The sequence shown here is derived from an EMBL/GenBank/DDBJ whole genome shotgun (WGS) entry which is preliminary data.</text>
</comment>
<dbReference type="EMBL" id="JAOTGY010000009">
    <property type="protein sequence ID" value="MDB6258193.1"/>
    <property type="molecule type" value="Genomic_DNA"/>
</dbReference>
<proteinExistence type="predicted"/>
<dbReference type="GO" id="GO:0008168">
    <property type="term" value="F:methyltransferase activity"/>
    <property type="evidence" value="ECO:0007669"/>
    <property type="project" value="UniProtKB-KW"/>
</dbReference>
<dbReference type="Gene3D" id="3.40.50.150">
    <property type="entry name" value="Vaccinia Virus protein VP39"/>
    <property type="match status" value="1"/>
</dbReference>
<dbReference type="SUPFAM" id="SSF53335">
    <property type="entry name" value="S-adenosyl-L-methionine-dependent methyltransferases"/>
    <property type="match status" value="1"/>
</dbReference>
<reference evidence="1" key="2">
    <citation type="submission" date="2022-10" db="EMBL/GenBank/DDBJ databases">
        <authorList>
            <person name="Kostovova I."/>
            <person name="Moravkova M."/>
            <person name="Pechar R."/>
        </authorList>
    </citation>
    <scope>NUCLEOTIDE SEQUENCE</scope>
    <source>
        <strain evidence="1">M490A</strain>
    </source>
</reference>
<dbReference type="RefSeq" id="WP_271880810.1">
    <property type="nucleotide sequence ID" value="NZ_JAOTGY010000009.1"/>
</dbReference>
<dbReference type="InterPro" id="IPR029063">
    <property type="entry name" value="SAM-dependent_MTases_sf"/>
</dbReference>
<dbReference type="GO" id="GO:0032259">
    <property type="term" value="P:methylation"/>
    <property type="evidence" value="ECO:0007669"/>
    <property type="project" value="UniProtKB-KW"/>
</dbReference>
<name>A0A9X3W518_LACAM</name>
<keyword evidence="1" id="KW-0489">Methyltransferase</keyword>
<reference evidence="1" key="1">
    <citation type="journal article" date="2022" name="Microorganisms">
        <title>Antibiotic Susceptibility, Resistance Gene Determinants and Corresponding Genomic Regions in Lactobacillus amylovorus Isolates Derived from Wild Boars and Domestic Pigs.</title>
        <authorList>
            <person name="Moravkova M."/>
            <person name="Kostovova I."/>
            <person name="Kavanova K."/>
            <person name="Pechar R."/>
            <person name="Stanek S."/>
            <person name="Brychta A."/>
            <person name="Zeman M."/>
            <person name="Kubasova T."/>
        </authorList>
    </citation>
    <scope>NUCLEOTIDE SEQUENCE</scope>
    <source>
        <strain evidence="1">M490A</strain>
    </source>
</reference>
<dbReference type="Proteomes" id="UP001141981">
    <property type="component" value="Unassembled WGS sequence"/>
</dbReference>